<evidence type="ECO:0000313" key="1">
    <source>
        <dbReference type="Proteomes" id="UP000036681"/>
    </source>
</evidence>
<dbReference type="Proteomes" id="UP000036681">
    <property type="component" value="Unplaced"/>
</dbReference>
<keyword evidence="1" id="KW-1185">Reference proteome</keyword>
<accession>A0A0M3HH25</accession>
<proteinExistence type="predicted"/>
<sequence length="33" mass="3944">MQSLWWNKPYGINHTVSLIETFHLRSDTNPLML</sequence>
<organism evidence="1 2">
    <name type="scientific">Ascaris lumbricoides</name>
    <name type="common">Giant roundworm</name>
    <dbReference type="NCBI Taxonomy" id="6252"/>
    <lineage>
        <taxon>Eukaryota</taxon>
        <taxon>Metazoa</taxon>
        <taxon>Ecdysozoa</taxon>
        <taxon>Nematoda</taxon>
        <taxon>Chromadorea</taxon>
        <taxon>Rhabditida</taxon>
        <taxon>Spirurina</taxon>
        <taxon>Ascaridomorpha</taxon>
        <taxon>Ascaridoidea</taxon>
        <taxon>Ascarididae</taxon>
        <taxon>Ascaris</taxon>
    </lineage>
</organism>
<protein>
    <submittedName>
        <fullName evidence="2">Uncharacterized protein</fullName>
    </submittedName>
</protein>
<evidence type="ECO:0000313" key="2">
    <source>
        <dbReference type="WBParaSite" id="ALUE_0000082001-mRNA-1"/>
    </source>
</evidence>
<dbReference type="WBParaSite" id="ALUE_0000082001-mRNA-1">
    <property type="protein sequence ID" value="ALUE_0000082001-mRNA-1"/>
    <property type="gene ID" value="ALUE_0000082001"/>
</dbReference>
<reference evidence="2" key="1">
    <citation type="submission" date="2017-02" db="UniProtKB">
        <authorList>
            <consortium name="WormBaseParasite"/>
        </authorList>
    </citation>
    <scope>IDENTIFICATION</scope>
</reference>
<name>A0A0M3HH25_ASCLU</name>
<dbReference type="AlphaFoldDB" id="A0A0M3HH25"/>